<dbReference type="Gene3D" id="3.20.20.220">
    <property type="match status" value="1"/>
</dbReference>
<dbReference type="PANTHER" id="PTHR45754:SF3">
    <property type="entry name" value="METHYLENETETRAHYDROFOLATE REDUCTASE (NADPH)"/>
    <property type="match status" value="1"/>
</dbReference>
<dbReference type="InterPro" id="IPR029041">
    <property type="entry name" value="FAD-linked_oxidoreductase-like"/>
</dbReference>
<name>A0A6N7Z637_9PSEU</name>
<evidence type="ECO:0000256" key="5">
    <source>
        <dbReference type="ARBA" id="ARBA00022827"/>
    </source>
</evidence>
<dbReference type="InterPro" id="IPR003171">
    <property type="entry name" value="Mehydrof_redctse-like"/>
</dbReference>
<evidence type="ECO:0000256" key="8">
    <source>
        <dbReference type="RuleBase" id="RU003862"/>
    </source>
</evidence>
<evidence type="ECO:0000256" key="6">
    <source>
        <dbReference type="ARBA" id="ARBA00023002"/>
    </source>
</evidence>
<keyword evidence="5 8" id="KW-0274">FAD</keyword>
<dbReference type="GO" id="GO:0071949">
    <property type="term" value="F:FAD binding"/>
    <property type="evidence" value="ECO:0007669"/>
    <property type="project" value="TreeGrafter"/>
</dbReference>
<keyword evidence="6 8" id="KW-0560">Oxidoreductase</keyword>
<evidence type="ECO:0000256" key="4">
    <source>
        <dbReference type="ARBA" id="ARBA00022630"/>
    </source>
</evidence>
<dbReference type="AlphaFoldDB" id="A0A6N7Z637"/>
<keyword evidence="4 8" id="KW-0285">Flavoprotein</keyword>
<evidence type="ECO:0000256" key="2">
    <source>
        <dbReference type="ARBA" id="ARBA00004777"/>
    </source>
</evidence>
<organism evidence="9 10">
    <name type="scientific">Amycolatopsis pithecellobii</name>
    <dbReference type="NCBI Taxonomy" id="664692"/>
    <lineage>
        <taxon>Bacteria</taxon>
        <taxon>Bacillati</taxon>
        <taxon>Actinomycetota</taxon>
        <taxon>Actinomycetes</taxon>
        <taxon>Pseudonocardiales</taxon>
        <taxon>Pseudonocardiaceae</taxon>
        <taxon>Amycolatopsis</taxon>
    </lineage>
</organism>
<keyword evidence="10" id="KW-1185">Reference proteome</keyword>
<comment type="cofactor">
    <cofactor evidence="1 8">
        <name>FAD</name>
        <dbReference type="ChEBI" id="CHEBI:57692"/>
    </cofactor>
</comment>
<comment type="similarity">
    <text evidence="3 8">Belongs to the methylenetetrahydrofolate reductase family.</text>
</comment>
<evidence type="ECO:0000256" key="1">
    <source>
        <dbReference type="ARBA" id="ARBA00001974"/>
    </source>
</evidence>
<accession>A0A6N7Z637</accession>
<reference evidence="9 10" key="1">
    <citation type="submission" date="2019-11" db="EMBL/GenBank/DDBJ databases">
        <title>Draft genome of Amycolatopsis RM579.</title>
        <authorList>
            <person name="Duangmal K."/>
            <person name="Mingma R."/>
        </authorList>
    </citation>
    <scope>NUCLEOTIDE SEQUENCE [LARGE SCALE GENOMIC DNA]</scope>
    <source>
        <strain evidence="9 10">RM579</strain>
    </source>
</reference>
<protein>
    <recommendedName>
        <fullName evidence="8">Methylenetetrahydrofolate reductase</fullName>
    </recommendedName>
</protein>
<dbReference type="OrthoDB" id="9812555at2"/>
<evidence type="ECO:0000256" key="7">
    <source>
        <dbReference type="ARBA" id="ARBA00048628"/>
    </source>
</evidence>
<gene>
    <name evidence="9" type="ORF">GKO32_25360</name>
</gene>
<dbReference type="GO" id="GO:0009086">
    <property type="term" value="P:methionine biosynthetic process"/>
    <property type="evidence" value="ECO:0007669"/>
    <property type="project" value="TreeGrafter"/>
</dbReference>
<dbReference type="Pfam" id="PF02219">
    <property type="entry name" value="MTHFR"/>
    <property type="match status" value="1"/>
</dbReference>
<evidence type="ECO:0000256" key="3">
    <source>
        <dbReference type="ARBA" id="ARBA00006743"/>
    </source>
</evidence>
<evidence type="ECO:0000313" key="9">
    <source>
        <dbReference type="EMBL" id="MTD57279.1"/>
    </source>
</evidence>
<dbReference type="GO" id="GO:0005829">
    <property type="term" value="C:cytosol"/>
    <property type="evidence" value="ECO:0007669"/>
    <property type="project" value="TreeGrafter"/>
</dbReference>
<dbReference type="GO" id="GO:0106312">
    <property type="term" value="F:methylenetetrahydrofolate reductase (NADH) activity"/>
    <property type="evidence" value="ECO:0007669"/>
    <property type="project" value="UniProtKB-EC"/>
</dbReference>
<dbReference type="SUPFAM" id="SSF51730">
    <property type="entry name" value="FAD-linked oxidoreductase"/>
    <property type="match status" value="1"/>
</dbReference>
<dbReference type="GO" id="GO:0035999">
    <property type="term" value="P:tetrahydrofolate interconversion"/>
    <property type="evidence" value="ECO:0007669"/>
    <property type="project" value="UniProtKB-UniPathway"/>
</dbReference>
<dbReference type="RefSeq" id="WP_154759423.1">
    <property type="nucleotide sequence ID" value="NZ_WMBA01000046.1"/>
</dbReference>
<proteinExistence type="inferred from homology"/>
<comment type="catalytic activity">
    <reaction evidence="7">
        <text>(6S)-5-methyl-5,6,7,8-tetrahydrofolate + NAD(+) = (6R)-5,10-methylene-5,6,7,8-tetrahydrofolate + NADH + H(+)</text>
        <dbReference type="Rhea" id="RHEA:19821"/>
        <dbReference type="ChEBI" id="CHEBI:15378"/>
        <dbReference type="ChEBI" id="CHEBI:15636"/>
        <dbReference type="ChEBI" id="CHEBI:18608"/>
        <dbReference type="ChEBI" id="CHEBI:57540"/>
        <dbReference type="ChEBI" id="CHEBI:57945"/>
        <dbReference type="EC" id="1.5.1.54"/>
    </reaction>
    <physiologicalReaction direction="right-to-left" evidence="7">
        <dbReference type="Rhea" id="RHEA:19823"/>
    </physiologicalReaction>
</comment>
<dbReference type="PANTHER" id="PTHR45754">
    <property type="entry name" value="METHYLENETETRAHYDROFOLATE REDUCTASE"/>
    <property type="match status" value="1"/>
</dbReference>
<sequence length="281" mass="29898">MITDAVAELVQAAHIEVIPLLGSEEAMLGAPPAVPITITCSPKFGLERTLLFTEIAAAAGRRVIPHLAARQVRDETMLREILDRLGAAGVPELFVIGGDATEPAGTYAGSAELLEAMSGLPHGISRIGVGCYPEGHPAIPDDRLLADLLHKQKYAGYMVSQLCFDATALLRWISSIRAAGVTLPLRIGVAGPVQMRKLIELSMRIGVGSSVRYLTKQHGLLGQLFRGSAYRPERLLARIFDGTSVTSSGIEGLHVFSFNQLALAAGWQRRIAASADGAELA</sequence>
<dbReference type="EMBL" id="WMBA01000046">
    <property type="protein sequence ID" value="MTD57279.1"/>
    <property type="molecule type" value="Genomic_DNA"/>
</dbReference>
<dbReference type="UniPathway" id="UPA00193"/>
<dbReference type="Proteomes" id="UP000440096">
    <property type="component" value="Unassembled WGS sequence"/>
</dbReference>
<comment type="pathway">
    <text evidence="2 8">One-carbon metabolism; tetrahydrofolate interconversion.</text>
</comment>
<comment type="caution">
    <text evidence="9">The sequence shown here is derived from an EMBL/GenBank/DDBJ whole genome shotgun (WGS) entry which is preliminary data.</text>
</comment>
<evidence type="ECO:0000313" key="10">
    <source>
        <dbReference type="Proteomes" id="UP000440096"/>
    </source>
</evidence>